<dbReference type="WBParaSite" id="Hba_04804">
    <property type="protein sequence ID" value="Hba_04804"/>
    <property type="gene ID" value="Hba_04804"/>
</dbReference>
<accession>A0A1I7WIK2</accession>
<dbReference type="Proteomes" id="UP000095283">
    <property type="component" value="Unplaced"/>
</dbReference>
<name>A0A1I7WIK2_HETBA</name>
<reference evidence="2" key="1">
    <citation type="submission" date="2016-11" db="UniProtKB">
        <authorList>
            <consortium name="WormBaseParasite"/>
        </authorList>
    </citation>
    <scope>IDENTIFICATION</scope>
</reference>
<evidence type="ECO:0000313" key="1">
    <source>
        <dbReference type="Proteomes" id="UP000095283"/>
    </source>
</evidence>
<sequence>MFQSTWTGGLEVSEDRKFSGEFYFGFIRVPLSRGFCLSAQLPPPLREESGIILDRLAPRCWTASGVLDCFGSLLAHRCLLTLTGHAEKHWKDESMPNFYLCVSHLSTRKVRKPKSVYKFEFSSLFGLQKPFESHSLRVAGHDQSYLPDREGRIWEYYPIPFKGWGSIRPYFGDLSLKLGKVLSIVKRIVYNTSL</sequence>
<proteinExistence type="predicted"/>
<keyword evidence="1" id="KW-1185">Reference proteome</keyword>
<dbReference type="AlphaFoldDB" id="A0A1I7WIK2"/>
<protein>
    <submittedName>
        <fullName evidence="2">Uncharacterized protein</fullName>
    </submittedName>
</protein>
<evidence type="ECO:0000313" key="2">
    <source>
        <dbReference type="WBParaSite" id="Hba_04804"/>
    </source>
</evidence>
<organism evidence="1 2">
    <name type="scientific">Heterorhabditis bacteriophora</name>
    <name type="common">Entomopathogenic nematode worm</name>
    <dbReference type="NCBI Taxonomy" id="37862"/>
    <lineage>
        <taxon>Eukaryota</taxon>
        <taxon>Metazoa</taxon>
        <taxon>Ecdysozoa</taxon>
        <taxon>Nematoda</taxon>
        <taxon>Chromadorea</taxon>
        <taxon>Rhabditida</taxon>
        <taxon>Rhabditina</taxon>
        <taxon>Rhabditomorpha</taxon>
        <taxon>Strongyloidea</taxon>
        <taxon>Heterorhabditidae</taxon>
        <taxon>Heterorhabditis</taxon>
    </lineage>
</organism>